<evidence type="ECO:0000256" key="1">
    <source>
        <dbReference type="SAM" id="MobiDB-lite"/>
    </source>
</evidence>
<feature type="region of interest" description="Disordered" evidence="1">
    <location>
        <begin position="287"/>
        <end position="349"/>
    </location>
</feature>
<dbReference type="Proteomes" id="UP001610446">
    <property type="component" value="Unassembled WGS sequence"/>
</dbReference>
<evidence type="ECO:0000313" key="3">
    <source>
        <dbReference type="EMBL" id="KAL2853237.1"/>
    </source>
</evidence>
<dbReference type="PROSITE" id="PS51194">
    <property type="entry name" value="HELICASE_CTER"/>
    <property type="match status" value="1"/>
</dbReference>
<dbReference type="EMBL" id="JBFXLU010000021">
    <property type="protein sequence ID" value="KAL2853237.1"/>
    <property type="molecule type" value="Genomic_DNA"/>
</dbReference>
<dbReference type="Gene3D" id="3.40.50.300">
    <property type="entry name" value="P-loop containing nucleotide triphosphate hydrolases"/>
    <property type="match status" value="1"/>
</dbReference>
<dbReference type="InterPro" id="IPR027417">
    <property type="entry name" value="P-loop_NTPase"/>
</dbReference>
<accession>A0ABR4KLT8</accession>
<feature type="domain" description="Helicase C-terminal" evidence="2">
    <location>
        <begin position="81"/>
        <end position="264"/>
    </location>
</feature>
<protein>
    <recommendedName>
        <fullName evidence="2">Helicase C-terminal domain-containing protein</fullName>
    </recommendedName>
</protein>
<gene>
    <name evidence="3" type="ORF">BJY01DRAFT_232331</name>
</gene>
<comment type="caution">
    <text evidence="3">The sequence shown here is derived from an EMBL/GenBank/DDBJ whole genome shotgun (WGS) entry which is preliminary data.</text>
</comment>
<organism evidence="3 4">
    <name type="scientific">Aspergillus pseudoustus</name>
    <dbReference type="NCBI Taxonomy" id="1810923"/>
    <lineage>
        <taxon>Eukaryota</taxon>
        <taxon>Fungi</taxon>
        <taxon>Dikarya</taxon>
        <taxon>Ascomycota</taxon>
        <taxon>Pezizomycotina</taxon>
        <taxon>Eurotiomycetes</taxon>
        <taxon>Eurotiomycetidae</taxon>
        <taxon>Eurotiales</taxon>
        <taxon>Aspergillaceae</taxon>
        <taxon>Aspergillus</taxon>
        <taxon>Aspergillus subgen. Nidulantes</taxon>
    </lineage>
</organism>
<evidence type="ECO:0000259" key="2">
    <source>
        <dbReference type="PROSITE" id="PS51194"/>
    </source>
</evidence>
<feature type="compositionally biased region" description="Basic and acidic residues" evidence="1">
    <location>
        <begin position="319"/>
        <end position="329"/>
    </location>
</feature>
<proteinExistence type="predicted"/>
<sequence length="497" mass="56029">MAAPGKPVVKQARRSFFTAVRPLRKLGIAVFALKMARLNAVMETVGGDTHFKTIRSWRNNGLDSDFIHALTRGEGEPPPHNAESLISHLTRGSPVVRLVFQEILTVKAVERVNKAAFGHHQKLIVGEIVPANAFYLEQVLRACLIDARVFHANLSNHAKTAMVELFNDPNSTLKVLIMLYEVGAVGLNLHKACNRVVIASIPRSRAQESQLAGRALRITSEFPLTVVRRVTPDSHDAFRGSKQAEKAALQLAANARDPSIKELLVKLLNEFQKEVNLYHSQAKPRVLEVTPPTDPPVSPFANQDTPSPKKKPESTIIPPEERKLRDRTQITRSGKSPYMEDSTEEDEEDNALFVKQDDSGYLDAGEDHDEEDVIFDDEFSISDISSEDESDAEDDNQLRNLDTSQFMNQPDDFTRHKNTLLKHPAGKIWSMKDLDDEKFLKLALRLLYNKMNGIELLHLDKSIHICYKQFSKKLRFRAEKSKTPTMENQEMAKEKGL</sequence>
<evidence type="ECO:0000313" key="4">
    <source>
        <dbReference type="Proteomes" id="UP001610446"/>
    </source>
</evidence>
<dbReference type="SUPFAM" id="SSF52540">
    <property type="entry name" value="P-loop containing nucleoside triphosphate hydrolases"/>
    <property type="match status" value="1"/>
</dbReference>
<dbReference type="SMART" id="SM00490">
    <property type="entry name" value="HELICc"/>
    <property type="match status" value="1"/>
</dbReference>
<keyword evidence="4" id="KW-1185">Reference proteome</keyword>
<dbReference type="Pfam" id="PF00271">
    <property type="entry name" value="Helicase_C"/>
    <property type="match status" value="1"/>
</dbReference>
<dbReference type="InterPro" id="IPR001650">
    <property type="entry name" value="Helicase_C-like"/>
</dbReference>
<reference evidence="3 4" key="1">
    <citation type="submission" date="2024-07" db="EMBL/GenBank/DDBJ databases">
        <title>Section-level genome sequencing and comparative genomics of Aspergillus sections Usti and Cavernicolus.</title>
        <authorList>
            <consortium name="Lawrence Berkeley National Laboratory"/>
            <person name="Nybo J.L."/>
            <person name="Vesth T.C."/>
            <person name="Theobald S."/>
            <person name="Frisvad J.C."/>
            <person name="Larsen T.O."/>
            <person name="Kjaerboelling I."/>
            <person name="Rothschild-Mancinelli K."/>
            <person name="Lyhne E.K."/>
            <person name="Kogle M.E."/>
            <person name="Barry K."/>
            <person name="Clum A."/>
            <person name="Na H."/>
            <person name="Ledsgaard L."/>
            <person name="Lin J."/>
            <person name="Lipzen A."/>
            <person name="Kuo A."/>
            <person name="Riley R."/>
            <person name="Mondo S."/>
            <person name="Labutti K."/>
            <person name="Haridas S."/>
            <person name="Pangalinan J."/>
            <person name="Salamov A.A."/>
            <person name="Simmons B.A."/>
            <person name="Magnuson J.K."/>
            <person name="Chen J."/>
            <person name="Drula E."/>
            <person name="Henrissat B."/>
            <person name="Wiebenga A."/>
            <person name="Lubbers R.J."/>
            <person name="Gomes A.C."/>
            <person name="Makela M.R."/>
            <person name="Stajich J."/>
            <person name="Grigoriev I.V."/>
            <person name="Mortensen U.H."/>
            <person name="De Vries R.P."/>
            <person name="Baker S.E."/>
            <person name="Andersen M.R."/>
        </authorList>
    </citation>
    <scope>NUCLEOTIDE SEQUENCE [LARGE SCALE GENOMIC DNA]</scope>
    <source>
        <strain evidence="3 4">CBS 123904</strain>
    </source>
</reference>
<name>A0ABR4KLT8_9EURO</name>